<accession>A0A132PBE7</accession>
<evidence type="ECO:0000313" key="1">
    <source>
        <dbReference type="EMBL" id="KWX19624.1"/>
    </source>
</evidence>
<comment type="caution">
    <text evidence="1">The sequence shown here is derived from an EMBL/GenBank/DDBJ whole genome shotgun (WGS) entry which is preliminary data.</text>
</comment>
<dbReference type="SUPFAM" id="SSF54909">
    <property type="entry name" value="Dimeric alpha+beta barrel"/>
    <property type="match status" value="1"/>
</dbReference>
<sequence length="245" mass="26465">MEKVIVTMRAAQADETWCARLLSRVRDNLLDIGPAGLTLNVRDAAVRDSLMTLTTLDPPVVAVVSMWVHQYYGAQARAAIDLLAGECDVAAAYLVTESVPLPAPVTAPGERTDGLANIALLRRPSDLDERTWLHRWHIDHTPVAIETQATFGYTQNTVVRALTPDAPVLAAIVEELFPLPAVSDLHAFFGAADDADLADRMQRMVASTDAFGASSNIDTVPTSRYVYSSPFAGRVVPLATPGRTE</sequence>
<dbReference type="RefSeq" id="WP_067859469.1">
    <property type="nucleotide sequence ID" value="NZ_LGTW01000039.1"/>
</dbReference>
<dbReference type="AlphaFoldDB" id="A0A132PBE7"/>
<dbReference type="InterPro" id="IPR011008">
    <property type="entry name" value="Dimeric_a/b-barrel"/>
</dbReference>
<reference evidence="1 2" key="1">
    <citation type="submission" date="2015-07" db="EMBL/GenBank/DDBJ databases">
        <title>A draft genome sequence of Mycobacterium wolinskyi.</title>
        <authorList>
            <person name="de Man T.J."/>
            <person name="Perry K.A."/>
            <person name="Coulliette A.D."/>
            <person name="Jensen B."/>
            <person name="Toney N.C."/>
            <person name="Limbago B.M."/>
            <person name="Noble-Wang J."/>
        </authorList>
    </citation>
    <scope>NUCLEOTIDE SEQUENCE [LARGE SCALE GENOMIC DNA]</scope>
    <source>
        <strain evidence="1 2">CDC_01</strain>
    </source>
</reference>
<gene>
    <name evidence="1" type="ORF">AFM11_34775</name>
</gene>
<organism evidence="1 2">
    <name type="scientific">Mycolicibacterium wolinskyi</name>
    <dbReference type="NCBI Taxonomy" id="59750"/>
    <lineage>
        <taxon>Bacteria</taxon>
        <taxon>Bacillati</taxon>
        <taxon>Actinomycetota</taxon>
        <taxon>Actinomycetes</taxon>
        <taxon>Mycobacteriales</taxon>
        <taxon>Mycobacteriaceae</taxon>
        <taxon>Mycolicibacterium</taxon>
    </lineage>
</organism>
<evidence type="ECO:0000313" key="2">
    <source>
        <dbReference type="Proteomes" id="UP000070612"/>
    </source>
</evidence>
<dbReference type="PATRIC" id="fig|59750.3.peg.5304"/>
<protein>
    <submittedName>
        <fullName evidence="1">Uncharacterized protein</fullName>
    </submittedName>
</protein>
<keyword evidence="2" id="KW-1185">Reference proteome</keyword>
<name>A0A132PBE7_9MYCO</name>
<dbReference type="STRING" id="59750.AWC31_10920"/>
<proteinExistence type="predicted"/>
<dbReference type="EMBL" id="LGTW01000039">
    <property type="protein sequence ID" value="KWX19624.1"/>
    <property type="molecule type" value="Genomic_DNA"/>
</dbReference>
<dbReference type="Proteomes" id="UP000070612">
    <property type="component" value="Unassembled WGS sequence"/>
</dbReference>